<dbReference type="Pfam" id="PF04969">
    <property type="entry name" value="CS"/>
    <property type="match status" value="1"/>
</dbReference>
<keyword evidence="2" id="KW-0143">Chaperone</keyword>
<protein>
    <recommendedName>
        <fullName evidence="2">Co-chaperone protein p23</fullName>
    </recommendedName>
</protein>
<proteinExistence type="inferred from homology"/>
<dbReference type="InterPro" id="IPR007052">
    <property type="entry name" value="CS_dom"/>
</dbReference>
<dbReference type="EMBL" id="CAKOAT010175155">
    <property type="protein sequence ID" value="CAH8352529.1"/>
    <property type="molecule type" value="Genomic_DNA"/>
</dbReference>
<keyword evidence="2" id="KW-0963">Cytoplasm</keyword>
<evidence type="ECO:0000259" key="4">
    <source>
        <dbReference type="PROSITE" id="PS51203"/>
    </source>
</evidence>
<dbReference type="SUPFAM" id="SSF49764">
    <property type="entry name" value="HSP20-like chaperones"/>
    <property type="match status" value="1"/>
</dbReference>
<accession>A0ABC8K3H3</accession>
<organism evidence="5 6">
    <name type="scientific">Eruca vesicaria subsp. sativa</name>
    <name type="common">Garden rocket</name>
    <name type="synonym">Eruca sativa</name>
    <dbReference type="NCBI Taxonomy" id="29727"/>
    <lineage>
        <taxon>Eukaryota</taxon>
        <taxon>Viridiplantae</taxon>
        <taxon>Streptophyta</taxon>
        <taxon>Embryophyta</taxon>
        <taxon>Tracheophyta</taxon>
        <taxon>Spermatophyta</taxon>
        <taxon>Magnoliopsida</taxon>
        <taxon>eudicotyledons</taxon>
        <taxon>Gunneridae</taxon>
        <taxon>Pentapetalae</taxon>
        <taxon>rosids</taxon>
        <taxon>malvids</taxon>
        <taxon>Brassicales</taxon>
        <taxon>Brassicaceae</taxon>
        <taxon>Brassiceae</taxon>
        <taxon>Eruca</taxon>
    </lineage>
</organism>
<dbReference type="Proteomes" id="UP001642260">
    <property type="component" value="Unassembled WGS sequence"/>
</dbReference>
<dbReference type="GO" id="GO:0051879">
    <property type="term" value="F:Hsp90 protein binding"/>
    <property type="evidence" value="ECO:0007669"/>
    <property type="project" value="UniProtKB-UniRule"/>
</dbReference>
<gene>
    <name evidence="5" type="ORF">ERUC_LOCUS18662</name>
</gene>
<name>A0ABC8K3H3_ERUVS</name>
<comment type="subunit">
    <text evidence="2">Interacts with HSP90 in an ATP-dependent manner.</text>
</comment>
<dbReference type="AlphaFoldDB" id="A0ABC8K3H3"/>
<comment type="caution">
    <text evidence="5">The sequence shown here is derived from an EMBL/GenBank/DDBJ whole genome shotgun (WGS) entry which is preliminary data.</text>
</comment>
<comment type="subcellular location">
    <subcellularLocation>
        <location evidence="2">Cytoplasm</location>
    </subcellularLocation>
    <subcellularLocation>
        <location evidence="2">Nucleus</location>
    </subcellularLocation>
</comment>
<feature type="domain" description="CS" evidence="4">
    <location>
        <begin position="2"/>
        <end position="91"/>
    </location>
</feature>
<dbReference type="GO" id="GO:0006950">
    <property type="term" value="P:response to stress"/>
    <property type="evidence" value="ECO:0007669"/>
    <property type="project" value="UniProtKB-ARBA"/>
</dbReference>
<dbReference type="CDD" id="cd06465">
    <property type="entry name" value="p23_hB-ind1_like"/>
    <property type="match status" value="1"/>
</dbReference>
<sequence>MSRHPEVKWAETTDKIFLTVVLADSKETKVNLDPEGVFDFYAKAGPENHVYELKLELHDKVNVEESKINIGVRNIFCIIEKAEPERWNKLIDWDKWVDEDDEGNAGAGDMDMGGMGGMDFSNFGGMGGMEGLGGMGGMGGMAGLEGLGGMGGMGGMEEFEDSDGDEFAKPGDKKDETVKEEAKPVDVVKEDK</sequence>
<evidence type="ECO:0000256" key="3">
    <source>
        <dbReference type="SAM" id="MobiDB-lite"/>
    </source>
</evidence>
<dbReference type="GO" id="GO:0005634">
    <property type="term" value="C:nucleus"/>
    <property type="evidence" value="ECO:0007669"/>
    <property type="project" value="UniProtKB-SubCell"/>
</dbReference>
<dbReference type="InterPro" id="IPR008978">
    <property type="entry name" value="HSP20-like_chaperone"/>
</dbReference>
<dbReference type="GO" id="GO:0005737">
    <property type="term" value="C:cytoplasm"/>
    <property type="evidence" value="ECO:0007669"/>
    <property type="project" value="UniProtKB-SubCell"/>
</dbReference>
<dbReference type="PANTHER" id="PTHR22932">
    <property type="entry name" value="TELOMERASE-BINDING PROTEIN P23 HSP90 CO-CHAPERONE"/>
    <property type="match status" value="1"/>
</dbReference>
<dbReference type="PROSITE" id="PS51203">
    <property type="entry name" value="CS"/>
    <property type="match status" value="1"/>
</dbReference>
<evidence type="ECO:0000256" key="1">
    <source>
        <dbReference type="ARBA" id="ARBA00025733"/>
    </source>
</evidence>
<comment type="function">
    <text evidence="2">Acts as a co-chaperone for HSP90.</text>
</comment>
<comment type="similarity">
    <text evidence="1 2">Belongs to the p23/wos2 family.</text>
</comment>
<dbReference type="Gene3D" id="2.60.40.790">
    <property type="match status" value="1"/>
</dbReference>
<dbReference type="InterPro" id="IPR045250">
    <property type="entry name" value="p23-like"/>
</dbReference>
<evidence type="ECO:0000256" key="2">
    <source>
        <dbReference type="RuleBase" id="RU369032"/>
    </source>
</evidence>
<evidence type="ECO:0000313" key="5">
    <source>
        <dbReference type="EMBL" id="CAH8352529.1"/>
    </source>
</evidence>
<keyword evidence="6" id="KW-1185">Reference proteome</keyword>
<feature type="region of interest" description="Disordered" evidence="3">
    <location>
        <begin position="149"/>
        <end position="192"/>
    </location>
</feature>
<feature type="compositionally biased region" description="Basic and acidic residues" evidence="3">
    <location>
        <begin position="166"/>
        <end position="192"/>
    </location>
</feature>
<reference evidence="5 6" key="1">
    <citation type="submission" date="2022-03" db="EMBL/GenBank/DDBJ databases">
        <authorList>
            <person name="Macdonald S."/>
            <person name="Ahmed S."/>
            <person name="Newling K."/>
        </authorList>
    </citation>
    <scope>NUCLEOTIDE SEQUENCE [LARGE SCALE GENOMIC DNA]</scope>
</reference>
<evidence type="ECO:0000313" key="6">
    <source>
        <dbReference type="Proteomes" id="UP001642260"/>
    </source>
</evidence>
<dbReference type="PANTHER" id="PTHR22932:SF20">
    <property type="entry name" value="CO-CHAPERONE PROTEIN P23-1"/>
    <property type="match status" value="1"/>
</dbReference>
<keyword evidence="2" id="KW-0539">Nucleus</keyword>